<dbReference type="Gene3D" id="1.10.620.20">
    <property type="entry name" value="Ribonucleotide Reductase, subunit A"/>
    <property type="match status" value="1"/>
</dbReference>
<dbReference type="GO" id="GO:0009263">
    <property type="term" value="P:deoxyribonucleotide biosynthetic process"/>
    <property type="evidence" value="ECO:0007669"/>
    <property type="project" value="InterPro"/>
</dbReference>
<reference evidence="1" key="1">
    <citation type="submission" date="2022-08" db="EMBL/GenBank/DDBJ databases">
        <authorList>
            <person name="Gutierrez-Valencia J."/>
        </authorList>
    </citation>
    <scope>NUCLEOTIDE SEQUENCE</scope>
</reference>
<evidence type="ECO:0000313" key="2">
    <source>
        <dbReference type="Proteomes" id="UP001154282"/>
    </source>
</evidence>
<evidence type="ECO:0000313" key="1">
    <source>
        <dbReference type="EMBL" id="CAI0548143.1"/>
    </source>
</evidence>
<sequence>MPGLTFSNEPISRDEGLHCDFACLQYGLMKVKPSEEQVKGFVRDAVDIKREFVCDTLPCALVGMNGALMGQYIAFVGERKNVKKRIRRRLTPIVRPEVRRNPSKPNMEVAGENLDLKDNANSALVDSFYEITSSTRQEATFFLESHQ</sequence>
<name>A0AAV0QVF8_9ROSI</name>
<dbReference type="GO" id="GO:0016491">
    <property type="term" value="F:oxidoreductase activity"/>
    <property type="evidence" value="ECO:0007669"/>
    <property type="project" value="InterPro"/>
</dbReference>
<accession>A0AAV0QVF8</accession>
<dbReference type="Proteomes" id="UP001154282">
    <property type="component" value="Unassembled WGS sequence"/>
</dbReference>
<gene>
    <name evidence="1" type="ORF">LITE_LOCUS44662</name>
</gene>
<proteinExistence type="predicted"/>
<dbReference type="PANTHER" id="PTHR23409">
    <property type="entry name" value="RIBONUCLEOSIDE-DIPHOSPHATE REDUCTASE SMALL CHAIN"/>
    <property type="match status" value="1"/>
</dbReference>
<organism evidence="1 2">
    <name type="scientific">Linum tenue</name>
    <dbReference type="NCBI Taxonomy" id="586396"/>
    <lineage>
        <taxon>Eukaryota</taxon>
        <taxon>Viridiplantae</taxon>
        <taxon>Streptophyta</taxon>
        <taxon>Embryophyta</taxon>
        <taxon>Tracheophyta</taxon>
        <taxon>Spermatophyta</taxon>
        <taxon>Magnoliopsida</taxon>
        <taxon>eudicotyledons</taxon>
        <taxon>Gunneridae</taxon>
        <taxon>Pentapetalae</taxon>
        <taxon>rosids</taxon>
        <taxon>fabids</taxon>
        <taxon>Malpighiales</taxon>
        <taxon>Linaceae</taxon>
        <taxon>Linum</taxon>
    </lineage>
</organism>
<dbReference type="Pfam" id="PF00268">
    <property type="entry name" value="Ribonuc_red_sm"/>
    <property type="match status" value="1"/>
</dbReference>
<dbReference type="EMBL" id="CAMGYJ010000010">
    <property type="protein sequence ID" value="CAI0548143.1"/>
    <property type="molecule type" value="Genomic_DNA"/>
</dbReference>
<keyword evidence="2" id="KW-1185">Reference proteome</keyword>
<dbReference type="Pfam" id="PF14555">
    <property type="entry name" value="UBA_4"/>
    <property type="match status" value="1"/>
</dbReference>
<dbReference type="AlphaFoldDB" id="A0AAV0QVF8"/>
<dbReference type="InterPro" id="IPR012348">
    <property type="entry name" value="RNR-like"/>
</dbReference>
<dbReference type="InterPro" id="IPR000358">
    <property type="entry name" value="RNR_small_fam"/>
</dbReference>
<dbReference type="SUPFAM" id="SSF47240">
    <property type="entry name" value="Ferritin-like"/>
    <property type="match status" value="1"/>
</dbReference>
<dbReference type="PANTHER" id="PTHR23409:SF18">
    <property type="entry name" value="RIBONUCLEOSIDE-DIPHOSPHATE REDUCTASE SUBUNIT M2"/>
    <property type="match status" value="1"/>
</dbReference>
<protein>
    <submittedName>
        <fullName evidence="1">Uncharacterized protein</fullName>
    </submittedName>
</protein>
<dbReference type="InterPro" id="IPR009078">
    <property type="entry name" value="Ferritin-like_SF"/>
</dbReference>
<comment type="caution">
    <text evidence="1">The sequence shown here is derived from an EMBL/GenBank/DDBJ whole genome shotgun (WGS) entry which is preliminary data.</text>
</comment>